<dbReference type="AlphaFoldDB" id="A0A097ESZ3"/>
<keyword evidence="1" id="KW-0812">Transmembrane</keyword>
<protein>
    <submittedName>
        <fullName evidence="2">Uncharacterized protein</fullName>
    </submittedName>
</protein>
<gene>
    <name evidence="2" type="ORF">LSS_23015</name>
</gene>
<keyword evidence="1" id="KW-0472">Membrane</keyword>
<organism evidence="2 3">
    <name type="scientific">Leptospira santarosai serovar Shermani str. LT 821</name>
    <dbReference type="NCBI Taxonomy" id="758847"/>
    <lineage>
        <taxon>Bacteria</taxon>
        <taxon>Pseudomonadati</taxon>
        <taxon>Spirochaetota</taxon>
        <taxon>Spirochaetia</taxon>
        <taxon>Leptospirales</taxon>
        <taxon>Leptospiraceae</taxon>
        <taxon>Leptospira</taxon>
    </lineage>
</organism>
<evidence type="ECO:0000313" key="2">
    <source>
        <dbReference type="EMBL" id="AIT11058.1"/>
    </source>
</evidence>
<evidence type="ECO:0000256" key="1">
    <source>
        <dbReference type="SAM" id="Phobius"/>
    </source>
</evidence>
<keyword evidence="1" id="KW-1133">Transmembrane helix</keyword>
<evidence type="ECO:0000313" key="3">
    <source>
        <dbReference type="Proteomes" id="UP000035800"/>
    </source>
</evidence>
<dbReference type="EMBL" id="CP006694">
    <property type="protein sequence ID" value="AIT11058.1"/>
    <property type="molecule type" value="Genomic_DNA"/>
</dbReference>
<dbReference type="Proteomes" id="UP000035800">
    <property type="component" value="Chromosome I"/>
</dbReference>
<feature type="transmembrane region" description="Helical" evidence="1">
    <location>
        <begin position="20"/>
        <end position="37"/>
    </location>
</feature>
<name>A0A097ESZ3_9LEPT</name>
<sequence>MGFSFGDWSQNGDFMQRFNFKIVVFGFYRGFLMINMRKKIYCSSWGRHIRSTLKSKRNKIGYRIPNLNNVRNLE</sequence>
<reference evidence="2 3" key="2">
    <citation type="journal article" date="2014" name="Emerg. Microbes Infect.">
        <title>Potential impact on kidney infection: a whole-genome analysis of Leptospira santarosai serovar Shermani.</title>
        <authorList>
            <person name="Chou L.F."/>
            <person name="Chen T.W."/>
            <person name="Ko Y.C."/>
            <person name="Pan M.J."/>
            <person name="Tian Y.C."/>
            <person name="Chiu C.H."/>
            <person name="Tang P."/>
            <person name="Hung C.C."/>
            <person name="Yang C.W."/>
        </authorList>
    </citation>
    <scope>NUCLEOTIDE SEQUENCE</scope>
    <source>
        <strain evidence="2 3">LT 821</strain>
    </source>
</reference>
<dbReference type="KEGG" id="lst:LSS_23015"/>
<accession>A0A097ESZ3</accession>
<reference evidence="2 3" key="1">
    <citation type="journal article" date="2012" name="Gene">
        <title>Sequence of Leptospira santarosai serovar Shermani genome and prediction of virulence-associated genes.</title>
        <authorList>
            <person name="Chou L.F."/>
            <person name="Chen Y.T."/>
            <person name="Lu C.W."/>
            <person name="Ko Y.C."/>
            <person name="Tang C.Y."/>
            <person name="Pan M.J."/>
            <person name="Tian Y.C."/>
            <person name="Chiu C.H."/>
            <person name="Hung C.C."/>
            <person name="Yang C.W."/>
        </authorList>
    </citation>
    <scope>NUCLEOTIDE SEQUENCE [LARGE SCALE GENOMIC DNA]</scope>
    <source>
        <strain evidence="2">LT 821</strain>
    </source>
</reference>
<proteinExistence type="predicted"/>